<sequence length="97" mass="10948">MRELATITLRVMEEDACLFCKKDVRSMQHVITCIRGSCFACAVRHFTCFRIVRPVSVIRLSAHQSEAEYLPVQAQLVREGTTMLILTSSFAKLTALV</sequence>
<evidence type="ECO:0000313" key="2">
    <source>
        <dbReference type="Proteomes" id="UP000828390"/>
    </source>
</evidence>
<dbReference type="Proteomes" id="UP000828390">
    <property type="component" value="Unassembled WGS sequence"/>
</dbReference>
<evidence type="ECO:0000313" key="1">
    <source>
        <dbReference type="EMBL" id="KAH3711143.1"/>
    </source>
</evidence>
<name>A0A9D3Z149_DREPO</name>
<reference evidence="1" key="2">
    <citation type="submission" date="2020-11" db="EMBL/GenBank/DDBJ databases">
        <authorList>
            <person name="McCartney M.A."/>
            <person name="Auch B."/>
            <person name="Kono T."/>
            <person name="Mallez S."/>
            <person name="Becker A."/>
            <person name="Gohl D.M."/>
            <person name="Silverstein K.A.T."/>
            <person name="Koren S."/>
            <person name="Bechman K.B."/>
            <person name="Herman A."/>
            <person name="Abrahante J.E."/>
            <person name="Garbe J."/>
        </authorList>
    </citation>
    <scope>NUCLEOTIDE SEQUENCE</scope>
    <source>
        <strain evidence="1">Duluth1</strain>
        <tissue evidence="1">Whole animal</tissue>
    </source>
</reference>
<comment type="caution">
    <text evidence="1">The sequence shown here is derived from an EMBL/GenBank/DDBJ whole genome shotgun (WGS) entry which is preliminary data.</text>
</comment>
<dbReference type="AlphaFoldDB" id="A0A9D3Z149"/>
<accession>A0A9D3Z149</accession>
<proteinExistence type="predicted"/>
<gene>
    <name evidence="1" type="ORF">DPMN_070643</name>
</gene>
<protein>
    <submittedName>
        <fullName evidence="1">Uncharacterized protein</fullName>
    </submittedName>
</protein>
<dbReference type="EMBL" id="JAIWYP010000014">
    <property type="protein sequence ID" value="KAH3711143.1"/>
    <property type="molecule type" value="Genomic_DNA"/>
</dbReference>
<keyword evidence="2" id="KW-1185">Reference proteome</keyword>
<organism evidence="1 2">
    <name type="scientific">Dreissena polymorpha</name>
    <name type="common">Zebra mussel</name>
    <name type="synonym">Mytilus polymorpha</name>
    <dbReference type="NCBI Taxonomy" id="45954"/>
    <lineage>
        <taxon>Eukaryota</taxon>
        <taxon>Metazoa</taxon>
        <taxon>Spiralia</taxon>
        <taxon>Lophotrochozoa</taxon>
        <taxon>Mollusca</taxon>
        <taxon>Bivalvia</taxon>
        <taxon>Autobranchia</taxon>
        <taxon>Heteroconchia</taxon>
        <taxon>Euheterodonta</taxon>
        <taxon>Imparidentia</taxon>
        <taxon>Neoheterodontei</taxon>
        <taxon>Myida</taxon>
        <taxon>Dreissenoidea</taxon>
        <taxon>Dreissenidae</taxon>
        <taxon>Dreissena</taxon>
    </lineage>
</organism>
<reference evidence="1" key="1">
    <citation type="journal article" date="2019" name="bioRxiv">
        <title>The Genome of the Zebra Mussel, Dreissena polymorpha: A Resource for Invasive Species Research.</title>
        <authorList>
            <person name="McCartney M.A."/>
            <person name="Auch B."/>
            <person name="Kono T."/>
            <person name="Mallez S."/>
            <person name="Zhang Y."/>
            <person name="Obille A."/>
            <person name="Becker A."/>
            <person name="Abrahante J.E."/>
            <person name="Garbe J."/>
            <person name="Badalamenti J.P."/>
            <person name="Herman A."/>
            <person name="Mangelson H."/>
            <person name="Liachko I."/>
            <person name="Sullivan S."/>
            <person name="Sone E.D."/>
            <person name="Koren S."/>
            <person name="Silverstein K.A.T."/>
            <person name="Beckman K.B."/>
            <person name="Gohl D.M."/>
        </authorList>
    </citation>
    <scope>NUCLEOTIDE SEQUENCE</scope>
    <source>
        <strain evidence="1">Duluth1</strain>
        <tissue evidence="1">Whole animal</tissue>
    </source>
</reference>